<dbReference type="EMBL" id="CAEZVP010000029">
    <property type="protein sequence ID" value="CAB4629373.1"/>
    <property type="molecule type" value="Genomic_DNA"/>
</dbReference>
<proteinExistence type="predicted"/>
<evidence type="ECO:0000313" key="1">
    <source>
        <dbReference type="EMBL" id="CAB4629373.1"/>
    </source>
</evidence>
<accession>A0A6J6IYM7</accession>
<dbReference type="AlphaFoldDB" id="A0A6J6IYM7"/>
<gene>
    <name evidence="1" type="ORF">UFOPK2046_00272</name>
</gene>
<reference evidence="1" key="1">
    <citation type="submission" date="2020-05" db="EMBL/GenBank/DDBJ databases">
        <authorList>
            <person name="Chiriac C."/>
            <person name="Salcher M."/>
            <person name="Ghai R."/>
            <person name="Kavagutti S V."/>
        </authorList>
    </citation>
    <scope>NUCLEOTIDE SEQUENCE</scope>
</reference>
<protein>
    <submittedName>
        <fullName evidence="1">Unannotated protein</fullName>
    </submittedName>
</protein>
<organism evidence="1">
    <name type="scientific">freshwater metagenome</name>
    <dbReference type="NCBI Taxonomy" id="449393"/>
    <lineage>
        <taxon>unclassified sequences</taxon>
        <taxon>metagenomes</taxon>
        <taxon>ecological metagenomes</taxon>
    </lineage>
</organism>
<name>A0A6J6IYM7_9ZZZZ</name>
<sequence length="30" mass="2957">MACAPPTGAIRGLALVKAIPMQSESAASNT</sequence>